<feature type="compositionally biased region" description="Basic and acidic residues" evidence="1">
    <location>
        <begin position="9"/>
        <end position="20"/>
    </location>
</feature>
<dbReference type="GeneID" id="80399967"/>
<dbReference type="Proteomes" id="UP000679914">
    <property type="component" value="Segment"/>
</dbReference>
<gene>
    <name evidence="2" type="primary">Esthiorhiza.1_6_1</name>
</gene>
<evidence type="ECO:0000313" key="3">
    <source>
        <dbReference type="Proteomes" id="UP000679914"/>
    </source>
</evidence>
<sequence>MAGTYLSKRSIDGPDPRYAERTYNQPVTTGEGLLSSIFPCRQSTTSFRSRGDDFSTLVPDTYTFDKLLNELNEPQTSSKRGAGRGFSDSGHPFSTVKTQLFLSHENYYVGGALGTWYHGPIWPSRPAGSPSSASMQIVPAINTSYYGPLAIKNTTPTHPVANVTGAAFELVRDGLPGGVISKTGAVFGKLAKRESTKLSTTSLQLMQAAAGDYLNFQFAITPLLGDLSKIFHAVVESQKTLDQLYRDTGRNVRRRYNFPRERTTQTLVESVNTSFAVNEWASGFITHQSLFAGYDPGQPSLPQNPSGATARSSVTLSQEETYWFSGAYTYYFGDEDNNLGSKINVWARDADKILGLGVTPEVLWNAAPWSWLLDWSVNIGDNITNYTNFSQDGLVLRYGYLMRKNKRVYTFTTSGVRFYTSTPGTINAKYVITTKERVKATPFGFGSNPNSWTARQWAILASLGMTRSPRVAF</sequence>
<dbReference type="EMBL" id="BK013560">
    <property type="protein sequence ID" value="DAD50563.1"/>
    <property type="molecule type" value="Genomic_RNA"/>
</dbReference>
<keyword evidence="3" id="KW-1185">Reference proteome</keyword>
<dbReference type="KEGG" id="vg:80399967"/>
<dbReference type="RefSeq" id="YP_010770517.1">
    <property type="nucleotide sequence ID" value="NC_074313.1"/>
</dbReference>
<reference evidence="2" key="1">
    <citation type="submission" date="2020-09" db="EMBL/GenBank/DDBJ databases">
        <title>Leviviricetes taxonomy.</title>
        <authorList>
            <person name="Stockdale S.R."/>
            <person name="Callanan J."/>
            <person name="Adriaenssens E.M."/>
            <person name="Kuhn J.H."/>
            <person name="Rumnieks J."/>
            <person name="Shkoporov A."/>
            <person name="Draper L.A."/>
            <person name="Ross P."/>
            <person name="Hill C."/>
        </authorList>
    </citation>
    <scope>NUCLEOTIDE SEQUENCE</scope>
</reference>
<organism evidence="2 3">
    <name type="scientific">ssRNA phage Esthiorhiza.1_6</name>
    <dbReference type="NCBI Taxonomy" id="2786021"/>
    <lineage>
        <taxon>Viruses</taxon>
        <taxon>Riboviria</taxon>
        <taxon>Orthornavirae</taxon>
        <taxon>Lenarviricota</taxon>
        <taxon>Leviviricetes</taxon>
        <taxon>Timlovirales</taxon>
        <taxon>Steitzviridae</taxon>
        <taxon>Hodnevirus</taxon>
        <taxon>Hodnevirus neotellurenecus</taxon>
        <taxon>Gredihovirus neotellurenecus</taxon>
    </lineage>
</organism>
<evidence type="ECO:0000256" key="1">
    <source>
        <dbReference type="SAM" id="MobiDB-lite"/>
    </source>
</evidence>
<protein>
    <submittedName>
        <fullName evidence="2">Maturation protein</fullName>
    </submittedName>
</protein>
<name>A0A8S5KZD8_9VIRU</name>
<accession>A0A8S5KZD8</accession>
<evidence type="ECO:0000313" key="2">
    <source>
        <dbReference type="EMBL" id="DAD50563.1"/>
    </source>
</evidence>
<feature type="region of interest" description="Disordered" evidence="1">
    <location>
        <begin position="1"/>
        <end position="24"/>
    </location>
</feature>
<proteinExistence type="predicted"/>